<evidence type="ECO:0000313" key="2">
    <source>
        <dbReference type="EMBL" id="GKU27520.1"/>
    </source>
</evidence>
<feature type="domain" description="Endoglucanase B carbohydrate binding" evidence="1">
    <location>
        <begin position="11"/>
        <end position="63"/>
    </location>
</feature>
<keyword evidence="3" id="KW-1185">Reference proteome</keyword>
<comment type="caution">
    <text evidence="2">The sequence shown here is derived from an EMBL/GenBank/DDBJ whole genome shotgun (WGS) entry which is preliminary data.</text>
</comment>
<proteinExistence type="predicted"/>
<dbReference type="RefSeq" id="WP_261854377.1">
    <property type="nucleotide sequence ID" value="NZ_BQXY01000012.1"/>
</dbReference>
<dbReference type="Pfam" id="PF18448">
    <property type="entry name" value="CBM46"/>
    <property type="match status" value="1"/>
</dbReference>
<protein>
    <recommendedName>
        <fullName evidence="1">Endoglucanase B carbohydrate binding domain-containing protein</fullName>
    </recommendedName>
</protein>
<sequence length="65" mass="7243">MIEIAYFIPPFSDAYNADYNNNIVTLTSNFFSACTDGIITLKLHFQSGEVLQYNITKSGTTVKSN</sequence>
<reference evidence="2" key="1">
    <citation type="journal article" date="2023" name="Int. J. Syst. Evol. Microbiol.">
        <title>&lt;i&gt;Clostridium folliculivorans&lt;/i&gt; sp. nov., isolated from soil samples of an organic paddy in Japan.</title>
        <authorList>
            <person name="Tazawa J."/>
            <person name="Kobayashi H."/>
            <person name="Tanizawa Y."/>
            <person name="Uchino A."/>
            <person name="Tanaka F."/>
            <person name="Urashima Y."/>
            <person name="Miura S."/>
            <person name="Sakamoto M."/>
            <person name="Ohkuma M."/>
            <person name="Tohno M."/>
        </authorList>
    </citation>
    <scope>NUCLEOTIDE SEQUENCE</scope>
    <source>
        <strain evidence="2">D1-1</strain>
    </source>
</reference>
<dbReference type="InterPro" id="IPR040946">
    <property type="entry name" value="CBM46"/>
</dbReference>
<dbReference type="EMBL" id="BQXY01000012">
    <property type="protein sequence ID" value="GKU27520.1"/>
    <property type="molecule type" value="Genomic_DNA"/>
</dbReference>
<gene>
    <name evidence="2" type="ORF">CFOLD11_43470</name>
</gene>
<evidence type="ECO:0000259" key="1">
    <source>
        <dbReference type="Pfam" id="PF18448"/>
    </source>
</evidence>
<name>A0A9W5Y6L1_9CLOT</name>
<accession>A0A9W5Y6L1</accession>
<dbReference type="Proteomes" id="UP001057868">
    <property type="component" value="Unassembled WGS sequence"/>
</dbReference>
<dbReference type="AlphaFoldDB" id="A0A9W5Y6L1"/>
<organism evidence="2 3">
    <name type="scientific">Clostridium folliculivorans</name>
    <dbReference type="NCBI Taxonomy" id="2886038"/>
    <lineage>
        <taxon>Bacteria</taxon>
        <taxon>Bacillati</taxon>
        <taxon>Bacillota</taxon>
        <taxon>Clostridia</taxon>
        <taxon>Eubacteriales</taxon>
        <taxon>Clostridiaceae</taxon>
        <taxon>Clostridium</taxon>
    </lineage>
</organism>
<evidence type="ECO:0000313" key="3">
    <source>
        <dbReference type="Proteomes" id="UP001057868"/>
    </source>
</evidence>